<dbReference type="GeneID" id="114241010"/>
<feature type="domain" description="Nucleolar 27S pre-rRNA processing Urb2/Npa2 C-terminal" evidence="1">
    <location>
        <begin position="1252"/>
        <end position="1451"/>
    </location>
</feature>
<protein>
    <submittedName>
        <fullName evidence="3">Uncharacterized protein LOC114241010</fullName>
    </submittedName>
</protein>
<dbReference type="KEGG" id="bman:114241010"/>
<dbReference type="RefSeq" id="XP_028027505.1">
    <property type="nucleotide sequence ID" value="XM_028171704.1"/>
</dbReference>
<dbReference type="Pfam" id="PF10441">
    <property type="entry name" value="Urb2"/>
    <property type="match status" value="1"/>
</dbReference>
<dbReference type="OrthoDB" id="160374at2759"/>
<proteinExistence type="predicted"/>
<keyword evidence="2" id="KW-1185">Reference proteome</keyword>
<accession>A0A6J2JDE7</accession>
<dbReference type="Proteomes" id="UP000504629">
    <property type="component" value="Unplaced"/>
</dbReference>
<dbReference type="InterPro" id="IPR016024">
    <property type="entry name" value="ARM-type_fold"/>
</dbReference>
<evidence type="ECO:0000313" key="2">
    <source>
        <dbReference type="Proteomes" id="UP000504629"/>
    </source>
</evidence>
<name>A0A6J2JDE7_BOMMA</name>
<dbReference type="InterPro" id="IPR018849">
    <property type="entry name" value="Urb2/Npa2_C"/>
</dbReference>
<reference evidence="3" key="1">
    <citation type="submission" date="2025-08" db="UniProtKB">
        <authorList>
            <consortium name="RefSeq"/>
        </authorList>
    </citation>
    <scope>IDENTIFICATION</scope>
    <source>
        <tissue evidence="3">Silk gland</tissue>
    </source>
</reference>
<evidence type="ECO:0000259" key="1">
    <source>
        <dbReference type="Pfam" id="PF10441"/>
    </source>
</evidence>
<sequence>MSLNPLNELKRHLDNSATPLPKRICLAKNLIQSHHFPSAPKERVVGTWLHTLTVKNELPRDELRNVLEWVNVSDHLTSEMKSILIQILSQYIQSNPIGNNDIPFILQFLGNIRITPQLNQHIDEYLKISITVLLCLKHEEQLNVTFVKQLISNIIKYYKECKKKIEFIIKFISEDHLETLFSFLGTECSSDIIELCQNVMFPITRKSSYISYLQTLIRKDNINELMLEKGDNIQSVLKIMSALFDVTKGEKDDKFIRDFIEVFISCFHSESQVVFAFCIMIVNFLGMPQDFIKPAMSLETVKFEGNADKIRRNLFLNILEILLLNEVDISIRLTDTFGEKISKVEIKKNFMSFLQAVMMGQLKLDGKPDKATMNIIKTALKLDPTLIEQKLTVILPPIMTAKKHNAYKCYVDMLSCLMEMLFKLSRGIPFLSQILPYIKNNLEDSNTEQFELKQSVTACLENGTDCENVMKKIINGNDIFPEECVENYGKYTSELMFRQNKEVLELLQKDFEEHCLMMLEEGFVSPSIITIAEVLAAILSSFLRYNKMADHTVPFQISEDFWNAFEKFERECLKRFGECTLKLSYNPPLVLSFLKLCVGFAQLKLLNIKYSNYKLKIETSTSETFDMSSILPCLNSAQWIDLMSKIKDEETCVLNELLTVKSMALELLDNKEDTVPIKSYLVSEFARKIDNMLNDQTVLQVLCYDLTKSQYKQIAKTLVQCYSSNSDAKLFNDVTISNNRALLNYLTLETVKQIAKCFDNADSLAKAIGKIDFTKSFCKKIDMKEYFLNITISTENFDTIKNYIELLKNLQVPYLDENYQLAVIFVLLATKKNGGKKLRRNADCLIQSIFELGFQPPDLYKIFPVDFVFSFEDGIMIDLLTLTNKTSNNLLVIKNILASSVKRVKANSEIVKKLVELIINKENKALNSIEGFREPAFQISCIILPLIAKQKKALTASAHRSILADLQDKLHRELLKAFKNIDFVNGSFVKNISGNPENSLVESNAATLNAMAAYTLTLSKYCEATKPDEANEMECVLKGLEFFVETSTRTIEEATSESQQIESSLGLLNVMLRHIKKLDTHEIFKEKDKLFSRIWRSLKTRLSIVFSGKVSASCLDDGSATLRSVCESMSVECFVANVAEELMNLSLLKKPAIMLKDKSNGDLTSHKVSRYIWAQCLKANIVGPKCAALTKVIARTCKSLRFWLRQHYEWDSVASKKRKKIDLYDERNVKIVRIEDKICEIIKINMDNLSEVILSAKKMSLDYKFLDSVFSLMHIVNAIICPNSTEIKYEITWRSYFGLFEGCLTILNNMLLSREEMLEDRWPNYMQCYRALILCVCLRTTSETEPDRDVEERLAQTAHDIEMLTQSITKRKRQVSRVAAYAVGDLCALLERGAPARPVRSHAETCVALLTRAADCPHAAPFLRRALAGSPGHLTAANLYTMYKRYYKYVGNS</sequence>
<dbReference type="SUPFAM" id="SSF48371">
    <property type="entry name" value="ARM repeat"/>
    <property type="match status" value="1"/>
</dbReference>
<organism evidence="2 3">
    <name type="scientific">Bombyx mandarina</name>
    <name type="common">Wild silk moth</name>
    <name type="synonym">Wild silkworm</name>
    <dbReference type="NCBI Taxonomy" id="7092"/>
    <lineage>
        <taxon>Eukaryota</taxon>
        <taxon>Metazoa</taxon>
        <taxon>Ecdysozoa</taxon>
        <taxon>Arthropoda</taxon>
        <taxon>Hexapoda</taxon>
        <taxon>Insecta</taxon>
        <taxon>Pterygota</taxon>
        <taxon>Neoptera</taxon>
        <taxon>Endopterygota</taxon>
        <taxon>Lepidoptera</taxon>
        <taxon>Glossata</taxon>
        <taxon>Ditrysia</taxon>
        <taxon>Bombycoidea</taxon>
        <taxon>Bombycidae</taxon>
        <taxon>Bombycinae</taxon>
        <taxon>Bombyx</taxon>
    </lineage>
</organism>
<gene>
    <name evidence="3" type="primary">LOC114241010</name>
</gene>
<evidence type="ECO:0000313" key="3">
    <source>
        <dbReference type="RefSeq" id="XP_028027505.1"/>
    </source>
</evidence>